<dbReference type="InterPro" id="IPR018202">
    <property type="entry name" value="Ser_caboxypep_ser_AS"/>
</dbReference>
<keyword evidence="2" id="KW-0378">Hydrolase</keyword>
<dbReference type="PANTHER" id="PTHR11802">
    <property type="entry name" value="SERINE PROTEASE FAMILY S10 SERINE CARBOXYPEPTIDASE"/>
    <property type="match status" value="1"/>
</dbReference>
<accession>A0A914MIZ2</accession>
<dbReference type="Pfam" id="PF00450">
    <property type="entry name" value="Peptidase_S10"/>
    <property type="match status" value="1"/>
</dbReference>
<keyword evidence="2" id="KW-0645">Protease</keyword>
<dbReference type="Gene3D" id="3.40.50.12670">
    <property type="match status" value="1"/>
</dbReference>
<dbReference type="InterPro" id="IPR001563">
    <property type="entry name" value="Peptidase_S10"/>
</dbReference>
<dbReference type="InterPro" id="IPR029058">
    <property type="entry name" value="AB_hydrolase_fold"/>
</dbReference>
<evidence type="ECO:0000256" key="2">
    <source>
        <dbReference type="RuleBase" id="RU361156"/>
    </source>
</evidence>
<keyword evidence="2" id="KW-0121">Carboxypeptidase</keyword>
<sequence>MPEIFFWVLQFCILINLIYGSSKINNNPDEIKSLPGLNATLNFKHYSGYLNAGNNNLFHYMFVESQGNPKTDPLVLWLNGGPGCSSLEGIFEELGPYLINKDGKTLRQNPYSWNKYASIIFLESPAWVGFSYNTKSKNILTNDDEVAVANYAALKDFFNKYPSFNSNPFYLAGESYAGVYIPMLGVKILESIKDTKINLKGVAIGNGILSNILNTNTLPLYLYGHGLVDEEVWQKFQNQCCNGCIDGCDILSIPENTTCGDMQMELYPGYTNDLLNPYDIYDNCDWLEMIGHYTTVQFPARMITSQRPGSRKNGSDHPQGICFCFLSRQEIVSATEHYLNMPDVQKALNILSNLNIKWEECSDDIYNNYTTIYKEMANFTKTILKANIRMILYYGDLDVICNFLIGQRFTEQLGFELKTPKQAWIVNEQVGGFTTEYKNGLTFNTGNNKRSRPHGSPI</sequence>
<name>A0A914MIZ2_MELIC</name>
<keyword evidence="3" id="KW-1185">Reference proteome</keyword>
<dbReference type="GO" id="GO:0006508">
    <property type="term" value="P:proteolysis"/>
    <property type="evidence" value="ECO:0007669"/>
    <property type="project" value="UniProtKB-KW"/>
</dbReference>
<evidence type="ECO:0000256" key="1">
    <source>
        <dbReference type="ARBA" id="ARBA00009431"/>
    </source>
</evidence>
<dbReference type="PANTHER" id="PTHR11802:SF33">
    <property type="entry name" value="SERINE CARBOXYPEPTIDASE CTSA-3.2"/>
    <property type="match status" value="1"/>
</dbReference>
<dbReference type="SUPFAM" id="SSF53474">
    <property type="entry name" value="alpha/beta-Hydrolases"/>
    <property type="match status" value="1"/>
</dbReference>
<keyword evidence="2" id="KW-0732">Signal</keyword>
<dbReference type="WBParaSite" id="Minc3s01817g26502">
    <property type="protein sequence ID" value="Minc3s01817g26502"/>
    <property type="gene ID" value="Minc3s01817g26502"/>
</dbReference>
<dbReference type="AlphaFoldDB" id="A0A914MIZ2"/>
<comment type="similarity">
    <text evidence="1 2">Belongs to the peptidase S10 family.</text>
</comment>
<reference evidence="4" key="1">
    <citation type="submission" date="2022-11" db="UniProtKB">
        <authorList>
            <consortium name="WormBaseParasite"/>
        </authorList>
    </citation>
    <scope>IDENTIFICATION</scope>
</reference>
<dbReference type="PRINTS" id="PR00724">
    <property type="entry name" value="CRBOXYPTASEC"/>
</dbReference>
<feature type="chain" id="PRO_5038169674" description="Carboxypeptidase" evidence="2">
    <location>
        <begin position="21"/>
        <end position="458"/>
    </location>
</feature>
<evidence type="ECO:0000313" key="3">
    <source>
        <dbReference type="Proteomes" id="UP000887563"/>
    </source>
</evidence>
<protein>
    <recommendedName>
        <fullName evidence="2">Carboxypeptidase</fullName>
        <ecNumber evidence="2">3.4.16.-</ecNumber>
    </recommendedName>
</protein>
<dbReference type="PROSITE" id="PS00131">
    <property type="entry name" value="CARBOXYPEPT_SER_SER"/>
    <property type="match status" value="1"/>
</dbReference>
<dbReference type="GO" id="GO:0004185">
    <property type="term" value="F:serine-type carboxypeptidase activity"/>
    <property type="evidence" value="ECO:0007669"/>
    <property type="project" value="UniProtKB-UniRule"/>
</dbReference>
<dbReference type="Gene3D" id="3.40.50.1820">
    <property type="entry name" value="alpha/beta hydrolase"/>
    <property type="match status" value="1"/>
</dbReference>
<proteinExistence type="inferred from homology"/>
<evidence type="ECO:0000313" key="4">
    <source>
        <dbReference type="WBParaSite" id="Minc3s01817g26502"/>
    </source>
</evidence>
<dbReference type="EC" id="3.4.16.-" evidence="2"/>
<organism evidence="3 4">
    <name type="scientific">Meloidogyne incognita</name>
    <name type="common">Southern root-knot nematode worm</name>
    <name type="synonym">Oxyuris incognita</name>
    <dbReference type="NCBI Taxonomy" id="6306"/>
    <lineage>
        <taxon>Eukaryota</taxon>
        <taxon>Metazoa</taxon>
        <taxon>Ecdysozoa</taxon>
        <taxon>Nematoda</taxon>
        <taxon>Chromadorea</taxon>
        <taxon>Rhabditida</taxon>
        <taxon>Tylenchina</taxon>
        <taxon>Tylenchomorpha</taxon>
        <taxon>Tylenchoidea</taxon>
        <taxon>Meloidogynidae</taxon>
        <taxon>Meloidogyninae</taxon>
        <taxon>Meloidogyne</taxon>
        <taxon>Meloidogyne incognita group</taxon>
    </lineage>
</organism>
<dbReference type="Proteomes" id="UP000887563">
    <property type="component" value="Unplaced"/>
</dbReference>
<feature type="signal peptide" evidence="2">
    <location>
        <begin position="1"/>
        <end position="20"/>
    </location>
</feature>